<keyword evidence="3 6" id="KW-0489">Methyltransferase</keyword>
<dbReference type="NCBIfam" id="TIGR00138">
    <property type="entry name" value="rsmG_gidB"/>
    <property type="match status" value="1"/>
</dbReference>
<dbReference type="GO" id="GO:0008168">
    <property type="term" value="F:methyltransferase activity"/>
    <property type="evidence" value="ECO:0007669"/>
    <property type="project" value="UniProtKB-KW"/>
</dbReference>
<dbReference type="PANTHER" id="PTHR31760">
    <property type="entry name" value="S-ADENOSYL-L-METHIONINE-DEPENDENT METHYLTRANSFERASES SUPERFAMILY PROTEIN"/>
    <property type="match status" value="1"/>
</dbReference>
<evidence type="ECO:0000256" key="4">
    <source>
        <dbReference type="ARBA" id="ARBA00022679"/>
    </source>
</evidence>
<comment type="catalytic activity">
    <reaction evidence="6">
        <text>guanosine(527) in 16S rRNA + S-adenosyl-L-methionine = N(7)-methylguanosine(527) in 16S rRNA + S-adenosyl-L-homocysteine</text>
        <dbReference type="Rhea" id="RHEA:42732"/>
        <dbReference type="Rhea" id="RHEA-COMP:10209"/>
        <dbReference type="Rhea" id="RHEA-COMP:10210"/>
        <dbReference type="ChEBI" id="CHEBI:57856"/>
        <dbReference type="ChEBI" id="CHEBI:59789"/>
        <dbReference type="ChEBI" id="CHEBI:74269"/>
        <dbReference type="ChEBI" id="CHEBI:74480"/>
        <dbReference type="EC" id="2.1.1.170"/>
    </reaction>
</comment>
<dbReference type="SUPFAM" id="SSF53335">
    <property type="entry name" value="S-adenosyl-L-methionine-dependent methyltransferases"/>
    <property type="match status" value="1"/>
</dbReference>
<proteinExistence type="inferred from homology"/>
<evidence type="ECO:0000256" key="3">
    <source>
        <dbReference type="ARBA" id="ARBA00022603"/>
    </source>
</evidence>
<organism evidence="7 8">
    <name type="scientific">Larsenimonas suaedae</name>
    <dbReference type="NCBI Taxonomy" id="1851019"/>
    <lineage>
        <taxon>Bacteria</taxon>
        <taxon>Pseudomonadati</taxon>
        <taxon>Pseudomonadota</taxon>
        <taxon>Gammaproteobacteria</taxon>
        <taxon>Oceanospirillales</taxon>
        <taxon>Halomonadaceae</taxon>
        <taxon>Larsenimonas</taxon>
    </lineage>
</organism>
<evidence type="ECO:0000313" key="8">
    <source>
        <dbReference type="Proteomes" id="UP001269375"/>
    </source>
</evidence>
<comment type="function">
    <text evidence="6">Specifically methylates the N7 position of guanine in position 527 of 16S rRNA.</text>
</comment>
<feature type="binding site" evidence="6">
    <location>
        <position position="142"/>
    </location>
    <ligand>
        <name>S-adenosyl-L-methionine</name>
        <dbReference type="ChEBI" id="CHEBI:59789"/>
    </ligand>
</feature>
<dbReference type="PIRSF" id="PIRSF003078">
    <property type="entry name" value="GidB"/>
    <property type="match status" value="1"/>
</dbReference>
<accession>A0ABU1GR33</accession>
<keyword evidence="1 6" id="KW-0963">Cytoplasm</keyword>
<dbReference type="Gene3D" id="3.40.50.150">
    <property type="entry name" value="Vaccinia Virus protein VP39"/>
    <property type="match status" value="1"/>
</dbReference>
<dbReference type="HAMAP" id="MF_00074">
    <property type="entry name" value="16SrRNA_methyltr_G"/>
    <property type="match status" value="1"/>
</dbReference>
<keyword evidence="2 6" id="KW-0698">rRNA processing</keyword>
<comment type="caution">
    <text evidence="6">Lacks conserved residue(s) required for the propagation of feature annotation.</text>
</comment>
<reference evidence="7 8" key="1">
    <citation type="submission" date="2023-04" db="EMBL/GenBank/DDBJ databases">
        <title>A long-awaited taxogenomic arrangement of the family Halomonadaceae.</title>
        <authorList>
            <person name="De La Haba R."/>
            <person name="Chuvochina M."/>
            <person name="Wittouck S."/>
            <person name="Arahal D.R."/>
            <person name="Sanchez-Porro C."/>
            <person name="Hugenholtz P."/>
            <person name="Ventosa A."/>
        </authorList>
    </citation>
    <scope>NUCLEOTIDE SEQUENCE [LARGE SCALE GENOMIC DNA]</scope>
    <source>
        <strain evidence="7 8">DSM 22428</strain>
    </source>
</reference>
<feature type="binding site" evidence="6">
    <location>
        <position position="76"/>
    </location>
    <ligand>
        <name>S-adenosyl-L-methionine</name>
        <dbReference type="ChEBI" id="CHEBI:59789"/>
    </ligand>
</feature>
<dbReference type="InterPro" id="IPR003682">
    <property type="entry name" value="rRNA_ssu_MeTfrase_G"/>
</dbReference>
<dbReference type="GO" id="GO:0032259">
    <property type="term" value="P:methylation"/>
    <property type="evidence" value="ECO:0007669"/>
    <property type="project" value="UniProtKB-KW"/>
</dbReference>
<name>A0ABU1GR33_9GAMM</name>
<evidence type="ECO:0000313" key="7">
    <source>
        <dbReference type="EMBL" id="MDR5894484.1"/>
    </source>
</evidence>
<evidence type="ECO:0000256" key="5">
    <source>
        <dbReference type="ARBA" id="ARBA00022691"/>
    </source>
</evidence>
<feature type="binding site" evidence="6">
    <location>
        <begin position="127"/>
        <end position="128"/>
    </location>
    <ligand>
        <name>S-adenosyl-L-methionine</name>
        <dbReference type="ChEBI" id="CHEBI:59789"/>
    </ligand>
</feature>
<keyword evidence="5 6" id="KW-0949">S-adenosyl-L-methionine</keyword>
<dbReference type="EMBL" id="JARWAO010000001">
    <property type="protein sequence ID" value="MDR5894484.1"/>
    <property type="molecule type" value="Genomic_DNA"/>
</dbReference>
<comment type="similarity">
    <text evidence="6">Belongs to the methyltransferase superfamily. RNA methyltransferase RsmG family.</text>
</comment>
<sequence>MTSIKTRLEQGIDAMGCTLSSEAIERMSEFVALLHKWNRAYNLTAVRDPDQMVSRHVLDSLSVLPWLQGPGLLDVGSGAGIPGILLAIARPELQVTLLDGNGKKVRFQQHACRTLGLENVEPVHERLEQYHPERGFDQIISRAFSTLSQFTETSQHLLAADGEWLAMKGRLDSEPDALPSGIELIETIELNVPNESGQRHLIRARQLSA</sequence>
<dbReference type="Proteomes" id="UP001269375">
    <property type="component" value="Unassembled WGS sequence"/>
</dbReference>
<evidence type="ECO:0000256" key="6">
    <source>
        <dbReference type="HAMAP-Rule" id="MF_00074"/>
    </source>
</evidence>
<comment type="caution">
    <text evidence="7">The sequence shown here is derived from an EMBL/GenBank/DDBJ whole genome shotgun (WGS) entry which is preliminary data.</text>
</comment>
<dbReference type="Pfam" id="PF02527">
    <property type="entry name" value="GidB"/>
    <property type="match status" value="1"/>
</dbReference>
<gene>
    <name evidence="6 7" type="primary">rsmG</name>
    <name evidence="7" type="ORF">QC825_00185</name>
</gene>
<dbReference type="EC" id="2.1.1.170" evidence="6"/>
<dbReference type="PANTHER" id="PTHR31760:SF0">
    <property type="entry name" value="S-ADENOSYL-L-METHIONINE-DEPENDENT METHYLTRANSFERASES SUPERFAMILY PROTEIN"/>
    <property type="match status" value="1"/>
</dbReference>
<evidence type="ECO:0000256" key="2">
    <source>
        <dbReference type="ARBA" id="ARBA00022552"/>
    </source>
</evidence>
<keyword evidence="4 6" id="KW-0808">Transferase</keyword>
<dbReference type="InterPro" id="IPR029063">
    <property type="entry name" value="SAM-dependent_MTases_sf"/>
</dbReference>
<dbReference type="CDD" id="cd02440">
    <property type="entry name" value="AdoMet_MTases"/>
    <property type="match status" value="1"/>
</dbReference>
<dbReference type="RefSeq" id="WP_251593482.1">
    <property type="nucleotide sequence ID" value="NZ_JAMLJI010000002.1"/>
</dbReference>
<evidence type="ECO:0000256" key="1">
    <source>
        <dbReference type="ARBA" id="ARBA00022490"/>
    </source>
</evidence>
<comment type="subcellular location">
    <subcellularLocation>
        <location evidence="6">Cytoplasm</location>
    </subcellularLocation>
</comment>
<keyword evidence="8" id="KW-1185">Reference proteome</keyword>
<protein>
    <recommendedName>
        <fullName evidence="6">Ribosomal RNA small subunit methyltransferase G</fullName>
        <ecNumber evidence="6">2.1.1.170</ecNumber>
    </recommendedName>
    <alternativeName>
        <fullName evidence="6">16S rRNA 7-methylguanosine methyltransferase</fullName>
        <shortName evidence="6">16S rRNA m7G methyltransferase</shortName>
    </alternativeName>
</protein>